<organism evidence="1 2">
    <name type="scientific">Neobacillus cucumis</name>
    <dbReference type="NCBI Taxonomy" id="1740721"/>
    <lineage>
        <taxon>Bacteria</taxon>
        <taxon>Bacillati</taxon>
        <taxon>Bacillota</taxon>
        <taxon>Bacilli</taxon>
        <taxon>Bacillales</taxon>
        <taxon>Bacillaceae</taxon>
        <taxon>Neobacillus</taxon>
    </lineage>
</organism>
<evidence type="ECO:0000313" key="1">
    <source>
        <dbReference type="EMBL" id="PLS02846.1"/>
    </source>
</evidence>
<dbReference type="RefSeq" id="WP_101649044.1">
    <property type="nucleotide sequence ID" value="NZ_PGVE01000064.1"/>
</dbReference>
<protein>
    <submittedName>
        <fullName evidence="1">Uncharacterized protein</fullName>
    </submittedName>
</protein>
<proteinExistence type="predicted"/>
<sequence length="198" mass="23298">MVENSGKVLEIQEVEELEKELSSLDLLWKIGFDELDAWAERFNKQDERFLEAVRNYVEKAKQNQENVITVAAQFGLELKEWEQATREELLMSTTSLQYFFPVKSYEEINQVVEDIQNKSAQLLITPFQKLTTGQLQALDKLLEAVEQYISMRKKGREKYLESVKKTTNVLYENQKLFVDVFTRQVKSAILPFQKYLKK</sequence>
<reference evidence="1 2" key="1">
    <citation type="submission" date="2017-11" db="EMBL/GenBank/DDBJ databases">
        <title>Comparitive Functional Genomics of Dry Heat Resistant strains isolated from the Viking Spacecraft.</title>
        <authorList>
            <person name="Seuylemezian A."/>
            <person name="Cooper K."/>
            <person name="Vaishampayan P."/>
        </authorList>
    </citation>
    <scope>NUCLEOTIDE SEQUENCE [LARGE SCALE GENOMIC DNA]</scope>
    <source>
        <strain evidence="1 2">V32-6</strain>
    </source>
</reference>
<dbReference type="Proteomes" id="UP000234950">
    <property type="component" value="Unassembled WGS sequence"/>
</dbReference>
<accession>A0A2N5HBE4</accession>
<comment type="caution">
    <text evidence="1">The sequence shown here is derived from an EMBL/GenBank/DDBJ whole genome shotgun (WGS) entry which is preliminary data.</text>
</comment>
<dbReference type="OrthoDB" id="2849572at2"/>
<gene>
    <name evidence="1" type="ORF">CVD27_16780</name>
</gene>
<name>A0A2N5HBE4_9BACI</name>
<dbReference type="AlphaFoldDB" id="A0A2N5HBE4"/>
<dbReference type="EMBL" id="PGVE01000064">
    <property type="protein sequence ID" value="PLS02846.1"/>
    <property type="molecule type" value="Genomic_DNA"/>
</dbReference>
<evidence type="ECO:0000313" key="2">
    <source>
        <dbReference type="Proteomes" id="UP000234950"/>
    </source>
</evidence>
<keyword evidence="2" id="KW-1185">Reference proteome</keyword>